<evidence type="ECO:0000256" key="5">
    <source>
        <dbReference type="ARBA" id="ARBA00022833"/>
    </source>
</evidence>
<proteinExistence type="inferred from homology"/>
<comment type="cofactor">
    <cofactor evidence="9">
        <name>a divalent metal cation</name>
        <dbReference type="ChEBI" id="CHEBI:60240"/>
    </cofactor>
    <text evidence="9">Binds 2 divalent metal cations per subunit.</text>
</comment>
<feature type="active site" description="Proton acceptor" evidence="8">
    <location>
        <position position="220"/>
    </location>
</feature>
<dbReference type="Proteomes" id="UP000199337">
    <property type="component" value="Unassembled WGS sequence"/>
</dbReference>
<feature type="binding site" evidence="9">
    <location>
        <position position="76"/>
    </location>
    <ligand>
        <name>Zn(2+)</name>
        <dbReference type="ChEBI" id="CHEBI:29105"/>
        <label>1</label>
    </ligand>
</feature>
<evidence type="ECO:0000256" key="1">
    <source>
        <dbReference type="ARBA" id="ARBA00001947"/>
    </source>
</evidence>
<keyword evidence="6" id="KW-0482">Metalloprotease</keyword>
<dbReference type="PANTHER" id="PTHR42994">
    <property type="entry name" value="PEPTIDASE T"/>
    <property type="match status" value="1"/>
</dbReference>
<dbReference type="Pfam" id="PF01546">
    <property type="entry name" value="Peptidase_M20"/>
    <property type="match status" value="1"/>
</dbReference>
<evidence type="ECO:0000256" key="9">
    <source>
        <dbReference type="PIRSR" id="PIRSR001123-2"/>
    </source>
</evidence>
<feature type="binding site" evidence="9">
    <location>
        <position position="344"/>
    </location>
    <ligand>
        <name>Zn(2+)</name>
        <dbReference type="ChEBI" id="CHEBI:29105"/>
        <label>2</label>
    </ligand>
</feature>
<keyword evidence="5" id="KW-0862">Zinc</keyword>
<dbReference type="GO" id="GO:0008237">
    <property type="term" value="F:metallopeptidase activity"/>
    <property type="evidence" value="ECO:0007669"/>
    <property type="project" value="UniProtKB-KW"/>
</dbReference>
<evidence type="ECO:0000256" key="7">
    <source>
        <dbReference type="PIRNR" id="PIRNR001123"/>
    </source>
</evidence>
<dbReference type="InterPro" id="IPR011650">
    <property type="entry name" value="Peptidase_M20_dimer"/>
</dbReference>
<comment type="similarity">
    <text evidence="7">Belongs to the peptidase M42 family.</text>
</comment>
<evidence type="ECO:0000313" key="12">
    <source>
        <dbReference type="Proteomes" id="UP000199337"/>
    </source>
</evidence>
<dbReference type="AlphaFoldDB" id="A0A1I2MXM3"/>
<dbReference type="InterPro" id="IPR010162">
    <property type="entry name" value="PepT-like"/>
</dbReference>
<dbReference type="RefSeq" id="WP_092467642.1">
    <property type="nucleotide sequence ID" value="NZ_FOOX01000001.1"/>
</dbReference>
<keyword evidence="4" id="KW-0378">Hydrolase</keyword>
<dbReference type="GO" id="GO:0046872">
    <property type="term" value="F:metal ion binding"/>
    <property type="evidence" value="ECO:0007669"/>
    <property type="project" value="UniProtKB-UniRule"/>
</dbReference>
<comment type="cofactor">
    <cofactor evidence="1">
        <name>Zn(2+)</name>
        <dbReference type="ChEBI" id="CHEBI:29105"/>
    </cofactor>
</comment>
<feature type="binding site" evidence="9">
    <location>
        <position position="221"/>
    </location>
    <ligand>
        <name>Zn(2+)</name>
        <dbReference type="ChEBI" id="CHEBI:29105"/>
        <label>2</label>
    </ligand>
</feature>
<keyword evidence="2" id="KW-0645">Protease</keyword>
<dbReference type="SUPFAM" id="SSF53187">
    <property type="entry name" value="Zn-dependent exopeptidases"/>
    <property type="match status" value="1"/>
</dbReference>
<accession>A0A1I2MXM3</accession>
<keyword evidence="3 9" id="KW-0479">Metal-binding</keyword>
<gene>
    <name evidence="11" type="ORF">SAMN05660649_00107</name>
</gene>
<evidence type="ECO:0000256" key="2">
    <source>
        <dbReference type="ARBA" id="ARBA00022670"/>
    </source>
</evidence>
<dbReference type="NCBIfam" id="TIGR01883">
    <property type="entry name" value="PepT-like"/>
    <property type="match status" value="1"/>
</dbReference>
<protein>
    <submittedName>
        <fullName evidence="11">Peptidase T-like protein</fullName>
    </submittedName>
</protein>
<dbReference type="PROSITE" id="PS00758">
    <property type="entry name" value="ARGE_DAPE_CPG2_1"/>
    <property type="match status" value="1"/>
</dbReference>
<name>A0A1I2MXM3_9FIRM</name>
<sequence length="374" mass="39614">MINKERLVAEFKELVQVGSESGREGRMAALLQQKLEALGFEVVIDEAAKAIGTETGNIIARLKGNVEALPVLFCAHMDTVTPGMGIKPVEENGVIRSAGDTVLGSDDKAGIAVILEAIRILKEKGLKHGDLELVFTVCEETGLSGAKALDYAGLEAKMGFVLDTDGHAGTIVNQGPSQDKIVAEIYGRAAHAGINPEDGINAIQIASKAVAVMTLGRIDEETTANLGIITGGKAVNIVPDRVMLQGETRSLNEQKRINQTKAICAALEKAAHDAGTTVQIKIETIYPAMFVPESEPVVQLAQKAALNIGLKPEIKGTGGGSDTHILNQNGIPSVNLGIAMKKVHTTEEYIAVDDLVKDAEYVLAIIREAAEKEL</sequence>
<reference evidence="12" key="1">
    <citation type="submission" date="2016-10" db="EMBL/GenBank/DDBJ databases">
        <authorList>
            <person name="Varghese N."/>
            <person name="Submissions S."/>
        </authorList>
    </citation>
    <scope>NUCLEOTIDE SEQUENCE [LARGE SCALE GENOMIC DNA]</scope>
    <source>
        <strain evidence="12">DSM 17038</strain>
    </source>
</reference>
<dbReference type="InterPro" id="IPR036264">
    <property type="entry name" value="Bact_exopeptidase_dim_dom"/>
</dbReference>
<evidence type="ECO:0000259" key="10">
    <source>
        <dbReference type="Pfam" id="PF07687"/>
    </source>
</evidence>
<dbReference type="Gene3D" id="3.30.70.360">
    <property type="match status" value="1"/>
</dbReference>
<dbReference type="PIRSF" id="PIRSF001123">
    <property type="entry name" value="PepA_GA"/>
    <property type="match status" value="1"/>
</dbReference>
<evidence type="ECO:0000256" key="4">
    <source>
        <dbReference type="ARBA" id="ARBA00022801"/>
    </source>
</evidence>
<feature type="binding site" evidence="9">
    <location>
        <position position="247"/>
    </location>
    <ligand>
        <name>Zn(2+)</name>
        <dbReference type="ChEBI" id="CHEBI:29105"/>
        <label>1</label>
    </ligand>
</feature>
<evidence type="ECO:0000256" key="6">
    <source>
        <dbReference type="ARBA" id="ARBA00023049"/>
    </source>
</evidence>
<keyword evidence="12" id="KW-1185">Reference proteome</keyword>
<dbReference type="GO" id="GO:0004177">
    <property type="term" value="F:aminopeptidase activity"/>
    <property type="evidence" value="ECO:0007669"/>
    <property type="project" value="UniProtKB-UniRule"/>
</dbReference>
<dbReference type="InterPro" id="IPR002933">
    <property type="entry name" value="Peptidase_M20"/>
</dbReference>
<dbReference type="STRING" id="341036.SAMN05660649_00107"/>
<dbReference type="InterPro" id="IPR008007">
    <property type="entry name" value="Peptidase_M42"/>
</dbReference>
<dbReference type="PANTHER" id="PTHR42994:SF2">
    <property type="entry name" value="PEPTIDASE"/>
    <property type="match status" value="1"/>
</dbReference>
<dbReference type="OrthoDB" id="9773892at2"/>
<dbReference type="Gene3D" id="3.40.630.10">
    <property type="entry name" value="Zn peptidases"/>
    <property type="match status" value="1"/>
</dbReference>
<evidence type="ECO:0000256" key="3">
    <source>
        <dbReference type="ARBA" id="ARBA00022723"/>
    </source>
</evidence>
<dbReference type="EMBL" id="FOOX01000001">
    <property type="protein sequence ID" value="SFF94076.1"/>
    <property type="molecule type" value="Genomic_DNA"/>
</dbReference>
<dbReference type="GO" id="GO:0006508">
    <property type="term" value="P:proteolysis"/>
    <property type="evidence" value="ECO:0007669"/>
    <property type="project" value="UniProtKB-KW"/>
</dbReference>
<evidence type="ECO:0000256" key="8">
    <source>
        <dbReference type="PIRSR" id="PIRSR001123-1"/>
    </source>
</evidence>
<organism evidence="11 12">
    <name type="scientific">Desulfotruncus arcticus DSM 17038</name>
    <dbReference type="NCBI Taxonomy" id="1121424"/>
    <lineage>
        <taxon>Bacteria</taxon>
        <taxon>Bacillati</taxon>
        <taxon>Bacillota</taxon>
        <taxon>Clostridia</taxon>
        <taxon>Eubacteriales</taxon>
        <taxon>Desulfallaceae</taxon>
        <taxon>Desulfotruncus</taxon>
    </lineage>
</organism>
<dbReference type="Pfam" id="PF07687">
    <property type="entry name" value="M20_dimer"/>
    <property type="match status" value="1"/>
</dbReference>
<feature type="domain" description="Peptidase M20 dimerisation" evidence="10">
    <location>
        <begin position="184"/>
        <end position="272"/>
    </location>
</feature>
<dbReference type="SUPFAM" id="SSF55031">
    <property type="entry name" value="Bacterial exopeptidase dimerisation domain"/>
    <property type="match status" value="1"/>
</dbReference>
<dbReference type="InterPro" id="IPR001261">
    <property type="entry name" value="ArgE/DapE_CS"/>
</dbReference>
<evidence type="ECO:0000313" key="11">
    <source>
        <dbReference type="EMBL" id="SFF94076.1"/>
    </source>
</evidence>